<dbReference type="SUPFAM" id="SSF46785">
    <property type="entry name" value="Winged helix' DNA-binding domain"/>
    <property type="match status" value="1"/>
</dbReference>
<organism evidence="2 3">
    <name type="scientific">Candidatus Phaeomarinibacter ectocarpi</name>
    <dbReference type="NCBI Taxonomy" id="1458461"/>
    <lineage>
        <taxon>Bacteria</taxon>
        <taxon>Pseudomonadati</taxon>
        <taxon>Pseudomonadota</taxon>
        <taxon>Alphaproteobacteria</taxon>
        <taxon>Hyphomicrobiales</taxon>
        <taxon>Parvibaculaceae</taxon>
        <taxon>Candidatus Phaeomarinibacter</taxon>
    </lineage>
</organism>
<protein>
    <submittedName>
        <fullName evidence="2">Transcriptional regulator, PadR family</fullName>
    </submittedName>
</protein>
<dbReference type="PATRIC" id="fig|1458461.3.peg.2570"/>
<dbReference type="InterPro" id="IPR005149">
    <property type="entry name" value="Tscrpt_reg_PadR_N"/>
</dbReference>
<dbReference type="Pfam" id="PF03551">
    <property type="entry name" value="PadR"/>
    <property type="match status" value="1"/>
</dbReference>
<evidence type="ECO:0000259" key="1">
    <source>
        <dbReference type="Pfam" id="PF03551"/>
    </source>
</evidence>
<feature type="domain" description="Transcription regulator PadR N-terminal" evidence="1">
    <location>
        <begin position="3"/>
        <end position="76"/>
    </location>
</feature>
<proteinExistence type="predicted"/>
<dbReference type="InterPro" id="IPR036388">
    <property type="entry name" value="WH-like_DNA-bd_sf"/>
</dbReference>
<reference evidence="2 3" key="1">
    <citation type="journal article" date="2014" name="Front. Genet.">
        <title>Genome and metabolic network of "Candidatus Phaeomarinobacter ectocarpi" Ec32, a new candidate genus of Alphaproteobacteria frequently associated with brown algae.</title>
        <authorList>
            <person name="Dittami S.M."/>
            <person name="Barbeyron T."/>
            <person name="Boyen C."/>
            <person name="Cambefort J."/>
            <person name="Collet G."/>
            <person name="Delage L."/>
            <person name="Gobet A."/>
            <person name="Groisillier A."/>
            <person name="Leblanc C."/>
            <person name="Michel G."/>
            <person name="Scornet D."/>
            <person name="Siegel A."/>
            <person name="Tapia J.E."/>
            <person name="Tonon T."/>
        </authorList>
    </citation>
    <scope>NUCLEOTIDE SEQUENCE [LARGE SCALE GENOMIC DNA]</scope>
    <source>
        <strain evidence="2 3">Ec32</strain>
    </source>
</reference>
<dbReference type="PANTHER" id="PTHR43252">
    <property type="entry name" value="TRANSCRIPTIONAL REGULATOR YQJI"/>
    <property type="match status" value="1"/>
</dbReference>
<dbReference type="Proteomes" id="UP000032160">
    <property type="component" value="Chromosome I"/>
</dbReference>
<dbReference type="HOGENOM" id="CLU_089258_1_0_5"/>
<name>X5MAE2_9HYPH</name>
<evidence type="ECO:0000313" key="2">
    <source>
        <dbReference type="EMBL" id="CDO60778.1"/>
    </source>
</evidence>
<gene>
    <name evidence="2" type="ORF">BN1012_Phect2565</name>
</gene>
<dbReference type="KEGG" id="pect:BN1012_Phect2565"/>
<dbReference type="Gene3D" id="6.10.140.1570">
    <property type="match status" value="1"/>
</dbReference>
<dbReference type="STRING" id="1458461.BN1012_Phect2565"/>
<evidence type="ECO:0000313" key="3">
    <source>
        <dbReference type="Proteomes" id="UP000032160"/>
    </source>
</evidence>
<dbReference type="EMBL" id="HG966617">
    <property type="protein sequence ID" value="CDO60778.1"/>
    <property type="molecule type" value="Genomic_DNA"/>
</dbReference>
<accession>X5MAE2</accession>
<dbReference type="AlphaFoldDB" id="X5MAE2"/>
<dbReference type="Gene3D" id="1.10.10.10">
    <property type="entry name" value="Winged helix-like DNA-binding domain superfamily/Winged helix DNA-binding domain"/>
    <property type="match status" value="1"/>
</dbReference>
<sequence>MCLGLLAFGDASGYEIKKEFEQGPSRHFMDASFGSIYPALTKMTDEGLLACRTEPQEKRPDKKVYSLTADGWDALDAAIAQPVSQDKIKSDFSFVMMFADRLPRSRVAALIDTQIESSREGIREFEEADAPLDSAGVSFVRRYGLAMRKAHIDFLERNRHFIEAGAQDDPVDDKSIPEPVS</sequence>
<dbReference type="InterPro" id="IPR036390">
    <property type="entry name" value="WH_DNA-bd_sf"/>
</dbReference>
<keyword evidence="3" id="KW-1185">Reference proteome</keyword>
<dbReference type="PANTHER" id="PTHR43252:SF6">
    <property type="entry name" value="NEGATIVE TRANSCRIPTION REGULATOR PADR"/>
    <property type="match status" value="1"/>
</dbReference>